<keyword evidence="1" id="KW-1133">Transmembrane helix</keyword>
<keyword evidence="1" id="KW-0812">Transmembrane</keyword>
<dbReference type="EMBL" id="JYDI01000336">
    <property type="protein sequence ID" value="KRY45706.1"/>
    <property type="molecule type" value="Genomic_DNA"/>
</dbReference>
<evidence type="ECO:0000313" key="3">
    <source>
        <dbReference type="Proteomes" id="UP000054653"/>
    </source>
</evidence>
<accession>A0A0V1C8Q2</accession>
<name>A0A0V1C8Q2_TRIBR</name>
<organism evidence="2 3">
    <name type="scientific">Trichinella britovi</name>
    <name type="common">Parasitic roundworm</name>
    <dbReference type="NCBI Taxonomy" id="45882"/>
    <lineage>
        <taxon>Eukaryota</taxon>
        <taxon>Metazoa</taxon>
        <taxon>Ecdysozoa</taxon>
        <taxon>Nematoda</taxon>
        <taxon>Enoplea</taxon>
        <taxon>Dorylaimia</taxon>
        <taxon>Trichinellida</taxon>
        <taxon>Trichinellidae</taxon>
        <taxon>Trichinella</taxon>
    </lineage>
</organism>
<evidence type="ECO:0000313" key="2">
    <source>
        <dbReference type="EMBL" id="KRY45706.1"/>
    </source>
</evidence>
<keyword evidence="1" id="KW-0472">Membrane</keyword>
<dbReference type="Proteomes" id="UP000054653">
    <property type="component" value="Unassembled WGS sequence"/>
</dbReference>
<evidence type="ECO:0000256" key="1">
    <source>
        <dbReference type="SAM" id="Phobius"/>
    </source>
</evidence>
<proteinExistence type="predicted"/>
<sequence length="151" mass="17066">MSPSNVGNFGIGLVELVLGSLFLVTGGRQLPAGRGLGVVWSSACQLARRIQLLPRLFLPPACCPGDVGANRRKVVLCVSRFQLPGGWLLCQLVQCKALAVDLSNTSVPILRSRMFWFRSFDWSWFWTSRLWRMFDRWFDSGSEDQKMLENL</sequence>
<reference evidence="2 3" key="1">
    <citation type="submission" date="2015-01" db="EMBL/GenBank/DDBJ databases">
        <title>Evolution of Trichinella species and genotypes.</title>
        <authorList>
            <person name="Korhonen P.K."/>
            <person name="Edoardo P."/>
            <person name="Giuseppe L.R."/>
            <person name="Gasser R.B."/>
        </authorList>
    </citation>
    <scope>NUCLEOTIDE SEQUENCE [LARGE SCALE GENOMIC DNA]</scope>
    <source>
        <strain evidence="2">ISS120</strain>
    </source>
</reference>
<feature type="transmembrane region" description="Helical" evidence="1">
    <location>
        <begin position="6"/>
        <end position="24"/>
    </location>
</feature>
<gene>
    <name evidence="2" type="ORF">T03_7513</name>
</gene>
<keyword evidence="3" id="KW-1185">Reference proteome</keyword>
<comment type="caution">
    <text evidence="2">The sequence shown here is derived from an EMBL/GenBank/DDBJ whole genome shotgun (WGS) entry which is preliminary data.</text>
</comment>
<protein>
    <submittedName>
        <fullName evidence="2">Uncharacterized protein</fullName>
    </submittedName>
</protein>
<dbReference type="AlphaFoldDB" id="A0A0V1C8Q2"/>